<accession>A0A8J2HAE8</accession>
<dbReference type="EMBL" id="CAJNRD030001119">
    <property type="protein sequence ID" value="CAG5090451.1"/>
    <property type="molecule type" value="Genomic_DNA"/>
</dbReference>
<name>A0A8J2HAE8_COTCN</name>
<proteinExistence type="predicted"/>
<comment type="caution">
    <text evidence="1">The sequence shown here is derived from an EMBL/GenBank/DDBJ whole genome shotgun (WGS) entry which is preliminary data.</text>
</comment>
<keyword evidence="2" id="KW-1185">Reference proteome</keyword>
<dbReference type="Proteomes" id="UP000786811">
    <property type="component" value="Unassembled WGS sequence"/>
</dbReference>
<dbReference type="OrthoDB" id="7701485at2759"/>
<gene>
    <name evidence="1" type="ORF">HICCMSTLAB_LOCUS5636</name>
</gene>
<reference evidence="1" key="1">
    <citation type="submission" date="2021-04" db="EMBL/GenBank/DDBJ databases">
        <authorList>
            <person name="Chebbi M.A.C M."/>
        </authorList>
    </citation>
    <scope>NUCLEOTIDE SEQUENCE</scope>
</reference>
<dbReference type="AlphaFoldDB" id="A0A8J2HAE8"/>
<sequence>MGHFMPNRPLLNSTLFDFSEILEPRLAGKPTELGLEDFSQENPDWAKRIQRLNELRHKIEVNMEKDTERRQKDKDQEIQFPDVHVGDLVYYPNRKLSNKSQNYSAGLGVKYLGPAKVYKLISPIVVELRSAWQSL</sequence>
<evidence type="ECO:0000313" key="2">
    <source>
        <dbReference type="Proteomes" id="UP000786811"/>
    </source>
</evidence>
<evidence type="ECO:0000313" key="1">
    <source>
        <dbReference type="EMBL" id="CAG5090451.1"/>
    </source>
</evidence>
<organism evidence="1 2">
    <name type="scientific">Cotesia congregata</name>
    <name type="common">Parasitoid wasp</name>
    <name type="synonym">Apanteles congregatus</name>
    <dbReference type="NCBI Taxonomy" id="51543"/>
    <lineage>
        <taxon>Eukaryota</taxon>
        <taxon>Metazoa</taxon>
        <taxon>Ecdysozoa</taxon>
        <taxon>Arthropoda</taxon>
        <taxon>Hexapoda</taxon>
        <taxon>Insecta</taxon>
        <taxon>Pterygota</taxon>
        <taxon>Neoptera</taxon>
        <taxon>Endopterygota</taxon>
        <taxon>Hymenoptera</taxon>
        <taxon>Apocrita</taxon>
        <taxon>Ichneumonoidea</taxon>
        <taxon>Braconidae</taxon>
        <taxon>Microgastrinae</taxon>
        <taxon>Cotesia</taxon>
    </lineage>
</organism>
<protein>
    <submittedName>
        <fullName evidence="1">Uncharacterized protein</fullName>
    </submittedName>
</protein>